<feature type="signal peptide" evidence="4">
    <location>
        <begin position="1"/>
        <end position="22"/>
    </location>
</feature>
<dbReference type="Gene3D" id="3.40.720.10">
    <property type="entry name" value="Alkaline Phosphatase, subunit A"/>
    <property type="match status" value="2"/>
</dbReference>
<evidence type="ECO:0000259" key="5">
    <source>
        <dbReference type="PROSITE" id="PS50070"/>
    </source>
</evidence>
<dbReference type="PRINTS" id="PR00018">
    <property type="entry name" value="KRINGLE"/>
</dbReference>
<dbReference type="InterPro" id="IPR017850">
    <property type="entry name" value="Alkaline_phosphatase_core_sf"/>
</dbReference>
<dbReference type="Pfam" id="PF00051">
    <property type="entry name" value="Kringle"/>
    <property type="match status" value="3"/>
</dbReference>
<feature type="disulfide bond" evidence="3">
    <location>
        <begin position="328"/>
        <end position="351"/>
    </location>
</feature>
<organism evidence="6 7">
    <name type="scientific">Dimorphilus gyrociliatus</name>
    <dbReference type="NCBI Taxonomy" id="2664684"/>
    <lineage>
        <taxon>Eukaryota</taxon>
        <taxon>Metazoa</taxon>
        <taxon>Spiralia</taxon>
        <taxon>Lophotrochozoa</taxon>
        <taxon>Annelida</taxon>
        <taxon>Polychaeta</taxon>
        <taxon>Polychaeta incertae sedis</taxon>
        <taxon>Dinophilidae</taxon>
        <taxon>Dimorphilus</taxon>
    </lineage>
</organism>
<dbReference type="CDD" id="cd00108">
    <property type="entry name" value="KR"/>
    <property type="match status" value="2"/>
</dbReference>
<feature type="domain" description="Kringle" evidence="5">
    <location>
        <begin position="286"/>
        <end position="356"/>
    </location>
</feature>
<dbReference type="Gene3D" id="2.40.20.10">
    <property type="entry name" value="Plasminogen Kringle 4"/>
    <property type="match status" value="4"/>
</dbReference>
<dbReference type="AlphaFoldDB" id="A0A7I8VVF0"/>
<protein>
    <submittedName>
        <fullName evidence="6">DgyrCDS8898</fullName>
    </submittedName>
</protein>
<dbReference type="InterPro" id="IPR000001">
    <property type="entry name" value="Kringle"/>
</dbReference>
<dbReference type="InterPro" id="IPR013806">
    <property type="entry name" value="Kringle-like"/>
</dbReference>
<feature type="domain" description="Kringle" evidence="5">
    <location>
        <begin position="47"/>
        <end position="112"/>
    </location>
</feature>
<dbReference type="SUPFAM" id="SSF57440">
    <property type="entry name" value="Kringle-like"/>
    <property type="match status" value="4"/>
</dbReference>
<sequence>MSLTKFIITIGLLASSIDDCQGKRGLIKECKVSDVGFDYQGKEFRKTTSGRDCQRWDSQEPHPHDYTAEDFPEYSLKEASNYCRNPEEEEDGPWCFTQDPDVEWEICSVPKCHDKPECRFTEKAVEYKGSLSKSWDGTDCLFWNELSTSIEGVNEKDKNFCRNPNGMWEGPGCYVAENVWRLCEIEYCKPATQCKRTQTGAEYSGSLAVTKSGRPCQRWDTQAPHNHSFNNPEQFPEETLSEVSNFCRNPDNSPDGPWCLTLDPDIIRESCHIPICDNCAPKQQPRAYFGNKKTTSTGKDCRLWSLHYNESESTRFPDSSVKSAENFCRNPTNNGNGPWCFIDADGSTESCNINTCKSSAVVKHILHIGLDGFKLDCVPPTKYPNLNNLKKTASWTYTKARTTILASSAPGWSEALCGMSPERTGILYNAWLPPWQGMITSIPVTPTSGADYPIPCAFRVLREHDEYIQTGALYGWEWIKNIAGTGMPGTMHKDEFCKPQGIICDRNITETLKEYIPEIVKASERSYTFAHLDSLDGAGHSHSWCSDQYFDAIEEIDKLVGELLSILSDEVLLIINSDHGGVGTDHGNYFDDTIQVPLFFRGPGIKRDYEMKASARNRDILPTVAHLLGIQANPHWDGRLLKEILDL</sequence>
<feature type="disulfide bond" evidence="3">
    <location>
        <begin position="301"/>
        <end position="340"/>
    </location>
</feature>
<dbReference type="SUPFAM" id="SSF53649">
    <property type="entry name" value="Alkaline phosphatase-like"/>
    <property type="match status" value="1"/>
</dbReference>
<name>A0A7I8VVF0_9ANNE</name>
<keyword evidence="4" id="KW-0732">Signal</keyword>
<feature type="chain" id="PRO_5029837754" evidence="4">
    <location>
        <begin position="23"/>
        <end position="647"/>
    </location>
</feature>
<evidence type="ECO:0000256" key="4">
    <source>
        <dbReference type="SAM" id="SignalP"/>
    </source>
</evidence>
<dbReference type="PROSITE" id="PS50070">
    <property type="entry name" value="KRINGLE_2"/>
    <property type="match status" value="4"/>
</dbReference>
<evidence type="ECO:0000256" key="1">
    <source>
        <dbReference type="ARBA" id="ARBA00022572"/>
    </source>
</evidence>
<keyword evidence="7" id="KW-1185">Reference proteome</keyword>
<dbReference type="InterPro" id="IPR018056">
    <property type="entry name" value="Kringle_CS"/>
</dbReference>
<accession>A0A7I8VVF0</accession>
<comment type="caution">
    <text evidence="6">The sequence shown here is derived from an EMBL/GenBank/DDBJ whole genome shotgun (WGS) entry which is preliminary data.</text>
</comment>
<proteinExistence type="predicted"/>
<dbReference type="Proteomes" id="UP000549394">
    <property type="component" value="Unassembled WGS sequence"/>
</dbReference>
<dbReference type="PANTHER" id="PTHR24261:SF7">
    <property type="entry name" value="KRINGLE DOMAIN-CONTAINING PROTEIN"/>
    <property type="match status" value="1"/>
</dbReference>
<evidence type="ECO:0000313" key="7">
    <source>
        <dbReference type="Proteomes" id="UP000549394"/>
    </source>
</evidence>
<dbReference type="InterPro" id="IPR002591">
    <property type="entry name" value="Phosphodiest/P_Trfase"/>
</dbReference>
<reference evidence="6 7" key="1">
    <citation type="submission" date="2020-08" db="EMBL/GenBank/DDBJ databases">
        <authorList>
            <person name="Hejnol A."/>
        </authorList>
    </citation>
    <scope>NUCLEOTIDE SEQUENCE [LARGE SCALE GENOMIC DNA]</scope>
</reference>
<keyword evidence="2 3" id="KW-1015">Disulfide bond</keyword>
<feature type="domain" description="Kringle" evidence="5">
    <location>
        <begin position="127"/>
        <end position="194"/>
    </location>
</feature>
<dbReference type="SMART" id="SM00130">
    <property type="entry name" value="KR"/>
    <property type="match status" value="4"/>
</dbReference>
<dbReference type="InterPro" id="IPR050759">
    <property type="entry name" value="Serine_protease_kringle"/>
</dbReference>
<comment type="caution">
    <text evidence="3">Lacks conserved residue(s) required for the propagation of feature annotation.</text>
</comment>
<dbReference type="OrthoDB" id="5917794at2759"/>
<dbReference type="PROSITE" id="PS00021">
    <property type="entry name" value="KRINGLE_1"/>
    <property type="match status" value="3"/>
</dbReference>
<evidence type="ECO:0000313" key="6">
    <source>
        <dbReference type="EMBL" id="CAD5120321.1"/>
    </source>
</evidence>
<gene>
    <name evidence="6" type="ORF">DGYR_LOCUS8431</name>
</gene>
<feature type="domain" description="Kringle" evidence="5">
    <location>
        <begin position="200"/>
        <end position="276"/>
    </location>
</feature>
<dbReference type="EMBL" id="CAJFCJ010000012">
    <property type="protein sequence ID" value="CAD5120321.1"/>
    <property type="molecule type" value="Genomic_DNA"/>
</dbReference>
<evidence type="ECO:0000256" key="2">
    <source>
        <dbReference type="ARBA" id="ARBA00023157"/>
    </source>
</evidence>
<dbReference type="CDD" id="cd00016">
    <property type="entry name" value="ALP_like"/>
    <property type="match status" value="1"/>
</dbReference>
<dbReference type="InterPro" id="IPR038178">
    <property type="entry name" value="Kringle_sf"/>
</dbReference>
<dbReference type="Pfam" id="PF01663">
    <property type="entry name" value="Phosphodiest"/>
    <property type="match status" value="1"/>
</dbReference>
<dbReference type="PANTHER" id="PTHR24261">
    <property type="entry name" value="PLASMINOGEN-RELATED"/>
    <property type="match status" value="1"/>
</dbReference>
<evidence type="ECO:0000256" key="3">
    <source>
        <dbReference type="PROSITE-ProRule" id="PRU00121"/>
    </source>
</evidence>
<keyword evidence="1 3" id="KW-0420">Kringle</keyword>